<feature type="compositionally biased region" description="Low complexity" evidence="1">
    <location>
        <begin position="972"/>
        <end position="995"/>
    </location>
</feature>
<feature type="region of interest" description="Disordered" evidence="1">
    <location>
        <begin position="283"/>
        <end position="320"/>
    </location>
</feature>
<evidence type="ECO:0000313" key="3">
    <source>
        <dbReference type="Proteomes" id="UP000518752"/>
    </source>
</evidence>
<feature type="region of interest" description="Disordered" evidence="1">
    <location>
        <begin position="807"/>
        <end position="1008"/>
    </location>
</feature>
<accession>A0A8H5I051</accession>
<keyword evidence="3" id="KW-1185">Reference proteome</keyword>
<dbReference type="Proteomes" id="UP000518752">
    <property type="component" value="Unassembled WGS sequence"/>
</dbReference>
<dbReference type="EMBL" id="JAACJN010000005">
    <property type="protein sequence ID" value="KAF5392561.1"/>
    <property type="molecule type" value="Genomic_DNA"/>
</dbReference>
<proteinExistence type="predicted"/>
<sequence>MVSSHILGHHRIRAGFYKDLFVGEFAEGMGKRQPRANAAKVDEQVLDIVLHDRNISRAAFELSISRLYGGGPPLYIHPSLIPDTVHPLTTGFPYPPIASLSTSFMSPPAHQPGTPEFLVSLLATAIYFSIPSLASEALTAILRTIGPRTVGYYLGFSLGKTTVSNLGCPAVSLQELAIDLEEQDYHSTSQSQHEESSDALAESCSHDSISCASDESFVISSSSPISKASPFDHLAPFHYGPISDKIGEACSCWLERWGVDIFIEEEKSVLDWLSDAASSLDTFEASSEEEKPLTETASTRPRADSLPSGLRPPSSSTWSPNWTRSKTRLIPRLFTATAAERSEGLSLDWILALISSNGFFVSSPSLYHSFPVTSVHSPAPEADAASSLAPASIIPEEERYEFAKRVVELRRAVRSKVKILRRRLMAEENLRHLSSPTKGEGKESPTAIEDSWESFTSDEWDQWCKDWDRESKHEDEQWGVFFRTHIYYVNMSSETIMRISDDHSPSSGQTYVDLPTLQQAFWDHGMMKMTITGGAAKSNSLPPEKLGFMKRVSNIIPTSLLDATPYFLVPADESLRVGDTITHSSAEGNIHNNISMDELFESSFGERYLNRGGERESALGRSGALGQALPGKRSQKLIPDKTLSRTKTPNESTFFGLLSDVYFAIQTDDANVSYCSSSIFKPTALGSPRAFFPLSLPPTQRLHTKPPLRFSVEFFDLDMLKEKERYHSRTVWYAGSLWNVYVQIVKKKKENPNFIGASPEVPKSKTSGPSSNYQLGVYLHRHSPSETLPPFSAPDPFAMERRLQSKSATREIPLPNAGITPPSLAVPRPQYDLAPGQSSRLHPLTPSTSAPQVASSSITALRSPPTMSSNSRFRGNSTSIPVATSSSSSLHPLTTPGSTTLTPSIRPRTPGGSGGWRNLGSSNTNSPVNATSGGGGFLSSSLPTVFPTFGRTRHPSSSPRDGNRRIIGYGISGASSSSVVVGSPSSPSSFTSSPSSPIPTTPIELSPAPFSSKKIPDPPFHAIMAHSDITYPYLDPRPVVSVYFSVNCLSPTGNAQTRFRSAPDAFKLDGSWGWKSSGLLDGPRISDMYGDIEAALIQMQNEMSPVGQSGSLRANVVLGVV</sequence>
<evidence type="ECO:0000313" key="2">
    <source>
        <dbReference type="EMBL" id="KAF5392561.1"/>
    </source>
</evidence>
<protein>
    <submittedName>
        <fullName evidence="2">Uncharacterized protein</fullName>
    </submittedName>
</protein>
<evidence type="ECO:0000256" key="1">
    <source>
        <dbReference type="SAM" id="MobiDB-lite"/>
    </source>
</evidence>
<reference evidence="2 3" key="1">
    <citation type="journal article" date="2020" name="ISME J.">
        <title>Uncovering the hidden diversity of litter-decomposition mechanisms in mushroom-forming fungi.</title>
        <authorList>
            <person name="Floudas D."/>
            <person name="Bentzer J."/>
            <person name="Ahren D."/>
            <person name="Johansson T."/>
            <person name="Persson P."/>
            <person name="Tunlid A."/>
        </authorList>
    </citation>
    <scope>NUCLEOTIDE SEQUENCE [LARGE SCALE GENOMIC DNA]</scope>
    <source>
        <strain evidence="2 3">CBS 406.79</strain>
    </source>
</reference>
<feature type="compositionally biased region" description="Polar residues" evidence="1">
    <location>
        <begin position="919"/>
        <end position="931"/>
    </location>
</feature>
<dbReference type="OrthoDB" id="6359943at2759"/>
<feature type="compositionally biased region" description="Low complexity" evidence="1">
    <location>
        <begin position="885"/>
        <end position="904"/>
    </location>
</feature>
<organism evidence="2 3">
    <name type="scientific">Collybiopsis confluens</name>
    <dbReference type="NCBI Taxonomy" id="2823264"/>
    <lineage>
        <taxon>Eukaryota</taxon>
        <taxon>Fungi</taxon>
        <taxon>Dikarya</taxon>
        <taxon>Basidiomycota</taxon>
        <taxon>Agaricomycotina</taxon>
        <taxon>Agaricomycetes</taxon>
        <taxon>Agaricomycetidae</taxon>
        <taxon>Agaricales</taxon>
        <taxon>Marasmiineae</taxon>
        <taxon>Omphalotaceae</taxon>
        <taxon>Collybiopsis</taxon>
    </lineage>
</organism>
<comment type="caution">
    <text evidence="2">The sequence shown here is derived from an EMBL/GenBank/DDBJ whole genome shotgun (WGS) entry which is preliminary data.</text>
</comment>
<feature type="compositionally biased region" description="Low complexity" evidence="1">
    <location>
        <begin position="305"/>
        <end position="320"/>
    </location>
</feature>
<gene>
    <name evidence="2" type="ORF">D9757_002112</name>
</gene>
<name>A0A8H5I051_9AGAR</name>
<dbReference type="AlphaFoldDB" id="A0A8H5I051"/>
<dbReference type="PANTHER" id="PTHR47369:SF1">
    <property type="entry name" value="BTB_POZ DOMAIN-CONTAINING PROTEIN"/>
    <property type="match status" value="1"/>
</dbReference>
<dbReference type="PANTHER" id="PTHR47369">
    <property type="entry name" value="BTB/POZ DOMAIN-CONTAINING PROTEIN"/>
    <property type="match status" value="1"/>
</dbReference>
<feature type="compositionally biased region" description="Polar residues" evidence="1">
    <location>
        <begin position="836"/>
        <end position="884"/>
    </location>
</feature>